<dbReference type="SUPFAM" id="SSF53850">
    <property type="entry name" value="Periplasmic binding protein-like II"/>
    <property type="match status" value="1"/>
</dbReference>
<dbReference type="EMBL" id="RMVG01000014">
    <property type="protein sequence ID" value="RPD97899.1"/>
    <property type="molecule type" value="Genomic_DNA"/>
</dbReference>
<dbReference type="AlphaFoldDB" id="A0A3N4P238"/>
<dbReference type="GO" id="GO:0015689">
    <property type="term" value="P:molybdate ion transport"/>
    <property type="evidence" value="ECO:0007669"/>
    <property type="project" value="TreeGrafter"/>
</dbReference>
<dbReference type="PANTHER" id="PTHR30632">
    <property type="entry name" value="MOLYBDATE-BINDING PERIPLASMIC PROTEIN"/>
    <property type="match status" value="1"/>
</dbReference>
<name>A0A3N4P238_9GAMM</name>
<dbReference type="PANTHER" id="PTHR30632:SF0">
    <property type="entry name" value="SULFATE-BINDING PROTEIN"/>
    <property type="match status" value="1"/>
</dbReference>
<comment type="caution">
    <text evidence="1">The sequence shown here is derived from an EMBL/GenBank/DDBJ whole genome shotgun (WGS) entry which is preliminary data.</text>
</comment>
<dbReference type="Proteomes" id="UP000281332">
    <property type="component" value="Unassembled WGS sequence"/>
</dbReference>
<reference evidence="1 2" key="1">
    <citation type="submission" date="2018-11" db="EMBL/GenBank/DDBJ databases">
        <title>Whole genome sequencing of Pantoea sp. RIT388.</title>
        <authorList>
            <person name="Gan H.M."/>
            <person name="Hudson A.O."/>
        </authorList>
    </citation>
    <scope>NUCLEOTIDE SEQUENCE [LARGE SCALE GENOMIC DNA]</scope>
    <source>
        <strain evidence="1 2">RIT388</strain>
    </source>
</reference>
<gene>
    <name evidence="1" type="ORF">BBB56_17035</name>
</gene>
<evidence type="ECO:0000313" key="1">
    <source>
        <dbReference type="EMBL" id="RPD97899.1"/>
    </source>
</evidence>
<dbReference type="Gene3D" id="3.40.190.10">
    <property type="entry name" value="Periplasmic binding protein-like II"/>
    <property type="match status" value="2"/>
</dbReference>
<evidence type="ECO:0000313" key="2">
    <source>
        <dbReference type="Proteomes" id="UP000281332"/>
    </source>
</evidence>
<keyword evidence="2" id="KW-1185">Reference proteome</keyword>
<dbReference type="GO" id="GO:0030973">
    <property type="term" value="F:molybdate ion binding"/>
    <property type="evidence" value="ECO:0007669"/>
    <property type="project" value="TreeGrafter"/>
</dbReference>
<sequence>MSTRLHLLAAGSLRPVWPALMAAFSAQSGIATETVFGPAGLLRHRIEQGEACALFASASLQHTEALLQQRLASESRLFAANRLCLTARADIVTAGDNWLSLLQRPTLRLATSTPLSDPCGDYTWQMFAALERYYPGLGKELRQRAQTRVGGPDSLALPPGAIAAHWLLTHHHADLFIGYASYAPRLTTFPALKVFDIPADVNVVAHYGYAVCQPSARQLGDFLRSDTAQTLLLQQGFLQFTPQR</sequence>
<protein>
    <submittedName>
        <fullName evidence="1">Molybdenum ABC transporter substrate-binding protein</fullName>
    </submittedName>
</protein>
<dbReference type="InterPro" id="IPR050682">
    <property type="entry name" value="ModA/WtpA"/>
</dbReference>
<dbReference type="RefSeq" id="WP_123802109.1">
    <property type="nucleotide sequence ID" value="NZ_RMVG01000014.1"/>
</dbReference>
<accession>A0A3N4P238</accession>
<dbReference type="Pfam" id="PF13531">
    <property type="entry name" value="SBP_bac_11"/>
    <property type="match status" value="1"/>
</dbReference>
<dbReference type="OrthoDB" id="516817at2"/>
<proteinExistence type="predicted"/>
<organism evidence="1 2">
    <name type="scientific">Candidatus Pantoea deserta</name>
    <dbReference type="NCBI Taxonomy" id="1869313"/>
    <lineage>
        <taxon>Bacteria</taxon>
        <taxon>Pseudomonadati</taxon>
        <taxon>Pseudomonadota</taxon>
        <taxon>Gammaproteobacteria</taxon>
        <taxon>Enterobacterales</taxon>
        <taxon>Erwiniaceae</taxon>
        <taxon>Pantoea</taxon>
    </lineage>
</organism>